<dbReference type="AlphaFoldDB" id="A0AAW5JGT3"/>
<evidence type="ECO:0000313" key="2">
    <source>
        <dbReference type="EMBL" id="MCQ4769068.1"/>
    </source>
</evidence>
<dbReference type="EMBL" id="JANFYS010000001">
    <property type="protein sequence ID" value="MCQ4769015.1"/>
    <property type="molecule type" value="Genomic_DNA"/>
</dbReference>
<dbReference type="EMBL" id="JANFYS010000001">
    <property type="protein sequence ID" value="MCQ4769068.1"/>
    <property type="molecule type" value="Genomic_DNA"/>
</dbReference>
<comment type="caution">
    <text evidence="2">The sequence shown here is derived from an EMBL/GenBank/DDBJ whole genome shotgun (WGS) entry which is preliminary data.</text>
</comment>
<protein>
    <recommendedName>
        <fullName evidence="4">Holliday junction resolvase</fullName>
    </recommendedName>
</protein>
<sequence length="111" mass="12690">MGKMSREKGKRGERDWASFCRSQGYDCRRTSQYCGKTGDASDVVGLQGIHQEVKRVERLDLYGALSQAQRDAKPGEMPIVAHRKNDHPWVVIIGAEDFFTIYREWEAGRDV</sequence>
<evidence type="ECO:0008006" key="4">
    <source>
        <dbReference type="Google" id="ProtNLM"/>
    </source>
</evidence>
<dbReference type="Proteomes" id="UP001204562">
    <property type="component" value="Unassembled WGS sequence"/>
</dbReference>
<evidence type="ECO:0000313" key="1">
    <source>
        <dbReference type="EMBL" id="MCQ4769015.1"/>
    </source>
</evidence>
<dbReference type="RefSeq" id="WP_256302928.1">
    <property type="nucleotide sequence ID" value="NZ_JANFYS010000001.1"/>
</dbReference>
<proteinExistence type="predicted"/>
<reference evidence="2" key="1">
    <citation type="submission" date="2022-06" db="EMBL/GenBank/DDBJ databases">
        <title>Isolation of gut microbiota from human fecal samples.</title>
        <authorList>
            <person name="Pamer E.G."/>
            <person name="Barat B."/>
            <person name="Waligurski E."/>
            <person name="Medina S."/>
            <person name="Paddock L."/>
            <person name="Mostad J."/>
        </authorList>
    </citation>
    <scope>NUCLEOTIDE SEQUENCE</scope>
    <source>
        <strain evidence="2">DFI.9.91</strain>
    </source>
</reference>
<accession>A0AAW5JGT3</accession>
<evidence type="ECO:0000313" key="3">
    <source>
        <dbReference type="Proteomes" id="UP001204562"/>
    </source>
</evidence>
<gene>
    <name evidence="1" type="ORF">NE579_00860</name>
    <name evidence="2" type="ORF">NE579_01135</name>
</gene>
<name>A0AAW5JGT3_9FIRM</name>
<organism evidence="2 3">
    <name type="scientific">Intestinimonas massiliensis</name>
    <name type="common">ex Afouda et al. 2020</name>
    <dbReference type="NCBI Taxonomy" id="1673721"/>
    <lineage>
        <taxon>Bacteria</taxon>
        <taxon>Bacillati</taxon>
        <taxon>Bacillota</taxon>
        <taxon>Clostridia</taxon>
        <taxon>Eubacteriales</taxon>
        <taxon>Intestinimonas</taxon>
    </lineage>
</organism>